<dbReference type="GO" id="GO:0006913">
    <property type="term" value="P:nucleocytoplasmic transport"/>
    <property type="evidence" value="ECO:0007669"/>
    <property type="project" value="InterPro"/>
</dbReference>
<proteinExistence type="predicted"/>
<dbReference type="PANTHER" id="PTHR12612">
    <property type="entry name" value="NUCLEAR TRANSPORT FACTOR 2"/>
    <property type="match status" value="1"/>
</dbReference>
<organism evidence="2 3">
    <name type="scientific">Drosophila pseudoobscura pseudoobscura</name>
    <name type="common">Fruit fly</name>
    <dbReference type="NCBI Taxonomy" id="46245"/>
    <lineage>
        <taxon>Eukaryota</taxon>
        <taxon>Metazoa</taxon>
        <taxon>Ecdysozoa</taxon>
        <taxon>Arthropoda</taxon>
        <taxon>Hexapoda</taxon>
        <taxon>Insecta</taxon>
        <taxon>Pterygota</taxon>
        <taxon>Neoptera</taxon>
        <taxon>Endopterygota</taxon>
        <taxon>Diptera</taxon>
        <taxon>Brachycera</taxon>
        <taxon>Muscomorpha</taxon>
        <taxon>Ephydroidea</taxon>
        <taxon>Drosophilidae</taxon>
        <taxon>Drosophila</taxon>
        <taxon>Sophophora</taxon>
    </lineage>
</organism>
<reference evidence="3" key="1">
    <citation type="submission" date="2025-08" db="UniProtKB">
        <authorList>
            <consortium name="RefSeq"/>
        </authorList>
    </citation>
    <scope>IDENTIFICATION</scope>
    <source>
        <strain evidence="3">MV-25-SWS-2005</strain>
        <tissue evidence="3">Whole body</tissue>
    </source>
</reference>
<dbReference type="InterPro" id="IPR002075">
    <property type="entry name" value="NTF2_dom"/>
</dbReference>
<dbReference type="ExpressionAtlas" id="A0A6I8VXA8">
    <property type="expression patterns" value="baseline"/>
</dbReference>
<dbReference type="Gene3D" id="3.10.450.50">
    <property type="match status" value="1"/>
</dbReference>
<name>A0A6I8VXA8_DROPS</name>
<dbReference type="SUPFAM" id="SSF54427">
    <property type="entry name" value="NTF2-like"/>
    <property type="match status" value="1"/>
</dbReference>
<gene>
    <name evidence="3" type="primary">LOC6902934</name>
</gene>
<feature type="domain" description="NTF2" evidence="1">
    <location>
        <begin position="10"/>
        <end position="158"/>
    </location>
</feature>
<dbReference type="CDD" id="cd00780">
    <property type="entry name" value="NTF2"/>
    <property type="match status" value="1"/>
</dbReference>
<sequence length="164" mass="18587">MSLNLQFENIANSFVQEYYTLLDSPENRTRVAHFYKTSCRLLQQLLSCLADAVLCDLDEKITQCKRTDRYAKESLMTVEGLRLEGASQILQTIQNLSFKKIHHMITVVDAQPTIDGGVLICVMGRLKIDDGSPFSFSQVFVLKAVGNSFFVENEIFRLSELKSP</sequence>
<keyword evidence="2" id="KW-1185">Reference proteome</keyword>
<protein>
    <submittedName>
        <fullName evidence="3">Probable nuclear transport factor 2 isoform X2</fullName>
    </submittedName>
</protein>
<dbReference type="AlphaFoldDB" id="A0A6I8VXA8"/>
<dbReference type="Pfam" id="PF02136">
    <property type="entry name" value="NTF2"/>
    <property type="match status" value="1"/>
</dbReference>
<evidence type="ECO:0000259" key="1">
    <source>
        <dbReference type="PROSITE" id="PS50177"/>
    </source>
</evidence>
<dbReference type="Proteomes" id="UP000001819">
    <property type="component" value="Chromosome 4"/>
</dbReference>
<dbReference type="InterPro" id="IPR018222">
    <property type="entry name" value="Nuclear_transport_factor_2_euk"/>
</dbReference>
<dbReference type="RefSeq" id="XP_033235725.1">
    <property type="nucleotide sequence ID" value="XM_033379834.1"/>
</dbReference>
<evidence type="ECO:0000313" key="3">
    <source>
        <dbReference type="RefSeq" id="XP_033235725.1"/>
    </source>
</evidence>
<evidence type="ECO:0000313" key="2">
    <source>
        <dbReference type="Proteomes" id="UP000001819"/>
    </source>
</evidence>
<accession>A0A6I8VXA8</accession>
<dbReference type="PROSITE" id="PS50177">
    <property type="entry name" value="NTF2_DOMAIN"/>
    <property type="match status" value="1"/>
</dbReference>
<dbReference type="InterPro" id="IPR032710">
    <property type="entry name" value="NTF2-like_dom_sf"/>
</dbReference>
<dbReference type="InterPro" id="IPR045875">
    <property type="entry name" value="NTF2"/>
</dbReference>